<sequence>MLFTTILLAAMAPAPTGAVDTTRAAFTKCLRDHVKKSLEAKMPAGEFEVAVKSICNDERAAFRGAVIAFGRSGGDSEKVASEDADMQIDDYHANFVDKYKDYADTNTLPGD</sequence>
<keyword evidence="2" id="KW-1185">Reference proteome</keyword>
<protein>
    <submittedName>
        <fullName evidence="1">Uncharacterized protein</fullName>
    </submittedName>
</protein>
<dbReference type="AlphaFoldDB" id="A0A246JYE0"/>
<evidence type="ECO:0000313" key="1">
    <source>
        <dbReference type="EMBL" id="OWQ97940.1"/>
    </source>
</evidence>
<organism evidence="1 2">
    <name type="scientific">Sphingopyxis witflariensis</name>
    <dbReference type="NCBI Taxonomy" id="173675"/>
    <lineage>
        <taxon>Bacteria</taxon>
        <taxon>Pseudomonadati</taxon>
        <taxon>Pseudomonadota</taxon>
        <taxon>Alphaproteobacteria</taxon>
        <taxon>Sphingomonadales</taxon>
        <taxon>Sphingomonadaceae</taxon>
        <taxon>Sphingopyxis</taxon>
    </lineage>
</organism>
<comment type="caution">
    <text evidence="1">The sequence shown here is derived from an EMBL/GenBank/DDBJ whole genome shotgun (WGS) entry which is preliminary data.</text>
</comment>
<dbReference type="Proteomes" id="UP000197097">
    <property type="component" value="Unassembled WGS sequence"/>
</dbReference>
<proteinExistence type="predicted"/>
<dbReference type="EMBL" id="NISJ01000004">
    <property type="protein sequence ID" value="OWQ97940.1"/>
    <property type="molecule type" value="Genomic_DNA"/>
</dbReference>
<accession>A0A246JYE0</accession>
<dbReference type="OrthoDB" id="7450101at2"/>
<gene>
    <name evidence="1" type="ORF">CDQ91_09950</name>
</gene>
<reference evidence="1 2" key="1">
    <citation type="journal article" date="2002" name="Int. J. Syst. Evol. Microbiol.">
        <title>Sphingopyxis witflariensis sp. nov., isolated from activated sludge.</title>
        <authorList>
            <person name="Kampfer P."/>
            <person name="Witzenberger R."/>
            <person name="Denner E.B."/>
            <person name="Busse H.J."/>
            <person name="Neef A."/>
        </authorList>
    </citation>
    <scope>NUCLEOTIDE SEQUENCE [LARGE SCALE GENOMIC DNA]</scope>
    <source>
        <strain evidence="1 2">DSM 14551</strain>
    </source>
</reference>
<evidence type="ECO:0000313" key="2">
    <source>
        <dbReference type="Proteomes" id="UP000197097"/>
    </source>
</evidence>
<dbReference type="RefSeq" id="WP_088472553.1">
    <property type="nucleotide sequence ID" value="NZ_NISJ01000004.1"/>
</dbReference>
<name>A0A246JYE0_9SPHN</name>